<dbReference type="Pfam" id="PF07715">
    <property type="entry name" value="Plug"/>
    <property type="match status" value="1"/>
</dbReference>
<evidence type="ECO:0000256" key="4">
    <source>
        <dbReference type="ARBA" id="ARBA00022452"/>
    </source>
</evidence>
<dbReference type="GO" id="GO:0009279">
    <property type="term" value="C:cell outer membrane"/>
    <property type="evidence" value="ECO:0007669"/>
    <property type="project" value="UniProtKB-SubCell"/>
</dbReference>
<keyword evidence="6 12" id="KW-0812">Transmembrane</keyword>
<dbReference type="GO" id="GO:0015344">
    <property type="term" value="F:siderophore uptake transmembrane transporter activity"/>
    <property type="evidence" value="ECO:0007669"/>
    <property type="project" value="TreeGrafter"/>
</dbReference>
<evidence type="ECO:0000256" key="7">
    <source>
        <dbReference type="ARBA" id="ARBA00023004"/>
    </source>
</evidence>
<evidence type="ECO:0000256" key="2">
    <source>
        <dbReference type="ARBA" id="ARBA00009810"/>
    </source>
</evidence>
<keyword evidence="8 13" id="KW-0798">TonB box</keyword>
<dbReference type="EMBL" id="CADIJX010000001">
    <property type="protein sequence ID" value="CAB3628422.1"/>
    <property type="molecule type" value="Genomic_DNA"/>
</dbReference>
<dbReference type="GO" id="GO:0044718">
    <property type="term" value="P:siderophore transmembrane transport"/>
    <property type="evidence" value="ECO:0007669"/>
    <property type="project" value="TreeGrafter"/>
</dbReference>
<evidence type="ECO:0000256" key="9">
    <source>
        <dbReference type="ARBA" id="ARBA00023136"/>
    </source>
</evidence>
<dbReference type="GO" id="GO:0038023">
    <property type="term" value="F:signaling receptor activity"/>
    <property type="evidence" value="ECO:0007669"/>
    <property type="project" value="InterPro"/>
</dbReference>
<dbReference type="InterPro" id="IPR039426">
    <property type="entry name" value="TonB-dep_rcpt-like"/>
</dbReference>
<name>A0A6S6YMJ9_9BURK</name>
<dbReference type="InterPro" id="IPR000531">
    <property type="entry name" value="Beta-barrel_TonB"/>
</dbReference>
<proteinExistence type="inferred from homology"/>
<keyword evidence="7" id="KW-0408">Iron</keyword>
<evidence type="ECO:0000256" key="3">
    <source>
        <dbReference type="ARBA" id="ARBA00022448"/>
    </source>
</evidence>
<evidence type="ECO:0000256" key="12">
    <source>
        <dbReference type="PROSITE-ProRule" id="PRU01360"/>
    </source>
</evidence>
<evidence type="ECO:0000313" key="17">
    <source>
        <dbReference type="Proteomes" id="UP000494108"/>
    </source>
</evidence>
<keyword evidence="11 12" id="KW-0998">Cell outer membrane</keyword>
<dbReference type="Pfam" id="PF07660">
    <property type="entry name" value="STN"/>
    <property type="match status" value="1"/>
</dbReference>
<evidence type="ECO:0000256" key="14">
    <source>
        <dbReference type="SAM" id="SignalP"/>
    </source>
</evidence>
<keyword evidence="4 12" id="KW-1134">Transmembrane beta strand</keyword>
<evidence type="ECO:0000256" key="11">
    <source>
        <dbReference type="ARBA" id="ARBA00023237"/>
    </source>
</evidence>
<evidence type="ECO:0000313" key="16">
    <source>
        <dbReference type="EMBL" id="CAB3628422.1"/>
    </source>
</evidence>
<keyword evidence="10 16" id="KW-0675">Receptor</keyword>
<dbReference type="Pfam" id="PF00593">
    <property type="entry name" value="TonB_dep_Rec_b-barrel"/>
    <property type="match status" value="1"/>
</dbReference>
<keyword evidence="17" id="KW-1185">Reference proteome</keyword>
<evidence type="ECO:0000256" key="5">
    <source>
        <dbReference type="ARBA" id="ARBA00022496"/>
    </source>
</evidence>
<dbReference type="PROSITE" id="PS52016">
    <property type="entry name" value="TONB_DEPENDENT_REC_3"/>
    <property type="match status" value="1"/>
</dbReference>
<dbReference type="Proteomes" id="UP000494108">
    <property type="component" value="Unassembled WGS sequence"/>
</dbReference>
<evidence type="ECO:0000256" key="1">
    <source>
        <dbReference type="ARBA" id="ARBA00004571"/>
    </source>
</evidence>
<keyword evidence="5" id="KW-0410">Iron transport</keyword>
<keyword evidence="14" id="KW-0732">Signal</keyword>
<dbReference type="Gene3D" id="2.170.130.10">
    <property type="entry name" value="TonB-dependent receptor, plug domain"/>
    <property type="match status" value="1"/>
</dbReference>
<protein>
    <submittedName>
        <fullName evidence="16">Ferric aerobactin receptor</fullName>
    </submittedName>
</protein>
<dbReference type="SMART" id="SM00965">
    <property type="entry name" value="STN"/>
    <property type="match status" value="1"/>
</dbReference>
<dbReference type="NCBIfam" id="TIGR01783">
    <property type="entry name" value="TonB-siderophor"/>
    <property type="match status" value="1"/>
</dbReference>
<accession>A0A6S6YMJ9</accession>
<dbReference type="PANTHER" id="PTHR30069:SF42">
    <property type="entry name" value="FERRIC AEROBACTIN RECEPTOR"/>
    <property type="match status" value="1"/>
</dbReference>
<feature type="signal peptide" evidence="14">
    <location>
        <begin position="1"/>
        <end position="34"/>
    </location>
</feature>
<evidence type="ECO:0000256" key="8">
    <source>
        <dbReference type="ARBA" id="ARBA00023077"/>
    </source>
</evidence>
<dbReference type="InterPro" id="IPR010105">
    <property type="entry name" value="TonB_sidphr_rcpt"/>
</dbReference>
<dbReference type="RefSeq" id="WP_175173028.1">
    <property type="nucleotide sequence ID" value="NZ_CADIJX010000001.1"/>
</dbReference>
<dbReference type="InterPro" id="IPR012910">
    <property type="entry name" value="Plug_dom"/>
</dbReference>
<dbReference type="Gene3D" id="3.55.50.30">
    <property type="match status" value="1"/>
</dbReference>
<dbReference type="SUPFAM" id="SSF56935">
    <property type="entry name" value="Porins"/>
    <property type="match status" value="1"/>
</dbReference>
<sequence length="810" mass="88396">MDRKESKRAQPLGCRIRAISAAVLIALGAPGAWAASAPVAIDMPAQPLDGALKRLAQQHGLQIFYTPQAVAGMQAPAVSGTMTPEQALDALLRDTPLRARREGSAIILEPAGAAASTVLAPIEVSASRMASNLVSPVQQTIVLERDSLQELRTGSDSLATVLSKVVPGMADSSRTITDYGQTLRGRGVLVLVDGIPLNTNRDSSRNLANIDPAIIERVEVLRGSSSIYGAGATGGIVSITTRPAGGEPVAETTITAVSPLSRLRADGLGGQLQQHFAGSQGKVDYALDLGARHNGASYDAQGRRIASEPSQGDLFDSNIYSLGGKLGLRIDDDQRVQLSASYYNADQDSNYGSDPSVGRLPPGTARALPLDGLELADQNQIRNTLVNLEYQHQNLWGSKLSAQVYYRDYYTRFTPFDARAVVTRGGHVDQAMQNSKVLGSRLTIDTPLGASDKTRLLWGVDFNQERSDMPIDIFDPAAFDASGGRVFRKTGTLTYMPELTTRSTGIFGQLEHRFNEQWSGQGGLRYEYSSARFDDFVPLSQSRVPSPATVQGGTVNYDALLFNLGLSYEPVRGQELYASFSQGFQLPDIGVQMRNARPGFDIGSSELEPVKTNNYELGWRGGVGNTTASLAVFYTTSKLGDVQSFNNGLILTRTKERVYGVEAAADYLTDDERWGGGGTFTWMKGQEQPEGGEWRNMTGYRIPPVKLTGYVQYRPNERWSNRIQANYYAGKDYRLDGVASFGRREVSSYFTVDLMSRYQFTKKDTVTVGVENLFNREYYPLYSQLMRSGTNTSRLPAAGTVLTLTYQHRW</sequence>
<dbReference type="InterPro" id="IPR011662">
    <property type="entry name" value="Secretin/TonB_short_N"/>
</dbReference>
<comment type="subcellular location">
    <subcellularLocation>
        <location evidence="1 12">Cell outer membrane</location>
        <topology evidence="1 12">Multi-pass membrane protein</topology>
    </subcellularLocation>
</comment>
<evidence type="ECO:0000256" key="6">
    <source>
        <dbReference type="ARBA" id="ARBA00022692"/>
    </source>
</evidence>
<feature type="domain" description="Secretin/TonB short N-terminal" evidence="15">
    <location>
        <begin position="61"/>
        <end position="111"/>
    </location>
</feature>
<evidence type="ECO:0000259" key="15">
    <source>
        <dbReference type="SMART" id="SM00965"/>
    </source>
</evidence>
<dbReference type="PANTHER" id="PTHR30069">
    <property type="entry name" value="TONB-DEPENDENT OUTER MEMBRANE RECEPTOR"/>
    <property type="match status" value="1"/>
</dbReference>
<organism evidence="16 17">
    <name type="scientific">Achromobacter pestifer</name>
    <dbReference type="NCBI Taxonomy" id="1353889"/>
    <lineage>
        <taxon>Bacteria</taxon>
        <taxon>Pseudomonadati</taxon>
        <taxon>Pseudomonadota</taxon>
        <taxon>Betaproteobacteria</taxon>
        <taxon>Burkholderiales</taxon>
        <taxon>Alcaligenaceae</taxon>
        <taxon>Achromobacter</taxon>
    </lineage>
</organism>
<keyword evidence="3 12" id="KW-0813">Transport</keyword>
<keyword evidence="5" id="KW-0406">Ion transport</keyword>
<feature type="chain" id="PRO_5028860784" evidence="14">
    <location>
        <begin position="35"/>
        <end position="810"/>
    </location>
</feature>
<reference evidence="16 17" key="1">
    <citation type="submission" date="2020-04" db="EMBL/GenBank/DDBJ databases">
        <authorList>
            <person name="De Canck E."/>
        </authorList>
    </citation>
    <scope>NUCLEOTIDE SEQUENCE [LARGE SCALE GENOMIC DNA]</scope>
    <source>
        <strain evidence="16 17">LMG 3431</strain>
    </source>
</reference>
<comment type="similarity">
    <text evidence="2 12 13">Belongs to the TonB-dependent receptor family.</text>
</comment>
<gene>
    <name evidence="16" type="primary">iutA</name>
    <name evidence="16" type="ORF">LMG3431_00708</name>
</gene>
<dbReference type="CDD" id="cd01347">
    <property type="entry name" value="ligand_gated_channel"/>
    <property type="match status" value="1"/>
</dbReference>
<dbReference type="AlphaFoldDB" id="A0A6S6YMJ9"/>
<evidence type="ECO:0000256" key="10">
    <source>
        <dbReference type="ARBA" id="ARBA00023170"/>
    </source>
</evidence>
<keyword evidence="9 12" id="KW-0472">Membrane</keyword>
<dbReference type="InterPro" id="IPR036942">
    <property type="entry name" value="Beta-barrel_TonB_sf"/>
</dbReference>
<dbReference type="InterPro" id="IPR037066">
    <property type="entry name" value="Plug_dom_sf"/>
</dbReference>
<evidence type="ECO:0000256" key="13">
    <source>
        <dbReference type="RuleBase" id="RU003357"/>
    </source>
</evidence>
<dbReference type="Gene3D" id="2.40.170.20">
    <property type="entry name" value="TonB-dependent receptor, beta-barrel domain"/>
    <property type="match status" value="1"/>
</dbReference>